<evidence type="ECO:0000256" key="3">
    <source>
        <dbReference type="ARBA" id="ARBA00012736"/>
    </source>
</evidence>
<dbReference type="InterPro" id="IPR000743">
    <property type="entry name" value="Glyco_hydro_28"/>
</dbReference>
<dbReference type="Proteomes" id="UP001642360">
    <property type="component" value="Unassembled WGS sequence"/>
</dbReference>
<dbReference type="Pfam" id="PF00295">
    <property type="entry name" value="Glyco_hydro_28"/>
    <property type="match status" value="1"/>
</dbReference>
<keyword evidence="7" id="KW-0677">Repeat</keyword>
<evidence type="ECO:0000313" key="16">
    <source>
        <dbReference type="Proteomes" id="UP001642360"/>
    </source>
</evidence>
<keyword evidence="4" id="KW-0134">Cell wall</keyword>
<feature type="active site" evidence="12">
    <location>
        <position position="252"/>
    </location>
</feature>
<comment type="similarity">
    <text evidence="2 13">Belongs to the glycosyl hydrolase 28 family.</text>
</comment>
<evidence type="ECO:0000256" key="1">
    <source>
        <dbReference type="ARBA" id="ARBA00004191"/>
    </source>
</evidence>
<evidence type="ECO:0000256" key="5">
    <source>
        <dbReference type="ARBA" id="ARBA00022525"/>
    </source>
</evidence>
<sequence length="405" mass="43308">MDIFALVFIIGLVSSNIAWSNAEGNPDSFNVLDYGAVGDGNTDDSKAFLVAWKAACSAETGTPEVVIPEETTFLVYPIIFTGPCMTDTINFTISGTIIAPNSPSVWEKHDASQWLAFSGVTGLIVDGMGMIDGQGKGWWDQSCKYHPDLEGCTKLAPTSLKLLSCNESSLSNIRFTNSPQTHVLVRGCNGLKVDNVLIQSPGNSPNTDGVHIHASRNLVITNSKIGSGDDCISIGDYTSNIYIAHVECGPGHGISIGSLGKGGNFVQVENIEVRNACFKGTTNGARIKTWQVGKGFVRKVTFENLEFNSVKNPLIIDQNYCNIRGACKEQSTGVQISNVIYKGMVGTSTTEIAINLNCSRSVPCHGISMESIQLKSDRDGKEVTATCIHAHGQETGVVPGPCLHD</sequence>
<dbReference type="AlphaFoldDB" id="A0ABC8RQ71"/>
<dbReference type="InterPro" id="IPR012334">
    <property type="entry name" value="Pectin_lyas_fold"/>
</dbReference>
<dbReference type="PROSITE" id="PS00502">
    <property type="entry name" value="POLYGALACTURONASE"/>
    <property type="match status" value="1"/>
</dbReference>
<comment type="caution">
    <text evidence="15">The sequence shown here is derived from an EMBL/GenBank/DDBJ whole genome shotgun (WGS) entry which is preliminary data.</text>
</comment>
<evidence type="ECO:0000256" key="11">
    <source>
        <dbReference type="ARBA" id="ARBA00034074"/>
    </source>
</evidence>
<evidence type="ECO:0000256" key="14">
    <source>
        <dbReference type="SAM" id="SignalP"/>
    </source>
</evidence>
<organism evidence="15 16">
    <name type="scientific">Ilex paraguariensis</name>
    <name type="common">yerba mate</name>
    <dbReference type="NCBI Taxonomy" id="185542"/>
    <lineage>
        <taxon>Eukaryota</taxon>
        <taxon>Viridiplantae</taxon>
        <taxon>Streptophyta</taxon>
        <taxon>Embryophyta</taxon>
        <taxon>Tracheophyta</taxon>
        <taxon>Spermatophyta</taxon>
        <taxon>Magnoliopsida</taxon>
        <taxon>eudicotyledons</taxon>
        <taxon>Gunneridae</taxon>
        <taxon>Pentapetalae</taxon>
        <taxon>asterids</taxon>
        <taxon>campanulids</taxon>
        <taxon>Aquifoliales</taxon>
        <taxon>Aquifoliaceae</taxon>
        <taxon>Ilex</taxon>
    </lineage>
</organism>
<dbReference type="FunFam" id="2.160.20.10:FF:000032">
    <property type="entry name" value="Pectin lyase-like superfamily protein"/>
    <property type="match status" value="1"/>
</dbReference>
<evidence type="ECO:0000256" key="4">
    <source>
        <dbReference type="ARBA" id="ARBA00022512"/>
    </source>
</evidence>
<dbReference type="InterPro" id="IPR011050">
    <property type="entry name" value="Pectin_lyase_fold/virulence"/>
</dbReference>
<keyword evidence="9 13" id="KW-0326">Glycosidase</keyword>
<dbReference type="Gene3D" id="2.160.20.10">
    <property type="entry name" value="Single-stranded right-handed beta-helix, Pectin lyase-like"/>
    <property type="match status" value="1"/>
</dbReference>
<keyword evidence="6 14" id="KW-0732">Signal</keyword>
<evidence type="ECO:0000256" key="6">
    <source>
        <dbReference type="ARBA" id="ARBA00022729"/>
    </source>
</evidence>
<comment type="subcellular location">
    <subcellularLocation>
        <location evidence="1">Secreted</location>
        <location evidence="1">Cell wall</location>
    </subcellularLocation>
</comment>
<dbReference type="EC" id="3.2.1.15" evidence="3"/>
<evidence type="ECO:0000256" key="7">
    <source>
        <dbReference type="ARBA" id="ARBA00022737"/>
    </source>
</evidence>
<dbReference type="GO" id="GO:0004650">
    <property type="term" value="F:polygalacturonase activity"/>
    <property type="evidence" value="ECO:0007669"/>
    <property type="project" value="UniProtKB-EC"/>
</dbReference>
<keyword evidence="10" id="KW-0961">Cell wall biogenesis/degradation</keyword>
<proteinExistence type="inferred from homology"/>
<dbReference type="InterPro" id="IPR006626">
    <property type="entry name" value="PbH1"/>
</dbReference>
<dbReference type="GO" id="GO:0071555">
    <property type="term" value="P:cell wall organization"/>
    <property type="evidence" value="ECO:0007669"/>
    <property type="project" value="UniProtKB-KW"/>
</dbReference>
<evidence type="ECO:0000256" key="2">
    <source>
        <dbReference type="ARBA" id="ARBA00008834"/>
    </source>
</evidence>
<protein>
    <recommendedName>
        <fullName evidence="3">endo-polygalacturonase</fullName>
        <ecNumber evidence="3">3.2.1.15</ecNumber>
    </recommendedName>
</protein>
<dbReference type="SMART" id="SM00710">
    <property type="entry name" value="PbH1"/>
    <property type="match status" value="5"/>
</dbReference>
<evidence type="ECO:0000256" key="13">
    <source>
        <dbReference type="RuleBase" id="RU361169"/>
    </source>
</evidence>
<name>A0ABC8RQ71_9AQUA</name>
<feature type="signal peptide" evidence="14">
    <location>
        <begin position="1"/>
        <end position="24"/>
    </location>
</feature>
<feature type="chain" id="PRO_5044880062" description="endo-polygalacturonase" evidence="14">
    <location>
        <begin position="25"/>
        <end position="405"/>
    </location>
</feature>
<evidence type="ECO:0000256" key="12">
    <source>
        <dbReference type="PROSITE-ProRule" id="PRU10052"/>
    </source>
</evidence>
<gene>
    <name evidence="15" type="ORF">ILEXP_LOCUS15001</name>
</gene>
<evidence type="ECO:0000256" key="8">
    <source>
        <dbReference type="ARBA" id="ARBA00022801"/>
    </source>
</evidence>
<dbReference type="EMBL" id="CAUOFW020001647">
    <property type="protein sequence ID" value="CAK9147123.1"/>
    <property type="molecule type" value="Genomic_DNA"/>
</dbReference>
<dbReference type="PANTHER" id="PTHR31375">
    <property type="match status" value="1"/>
</dbReference>
<dbReference type="SUPFAM" id="SSF51126">
    <property type="entry name" value="Pectin lyase-like"/>
    <property type="match status" value="1"/>
</dbReference>
<accession>A0ABC8RQ71</accession>
<keyword evidence="8 13" id="KW-0378">Hydrolase</keyword>
<reference evidence="15 16" key="1">
    <citation type="submission" date="2024-02" db="EMBL/GenBank/DDBJ databases">
        <authorList>
            <person name="Vignale AGUSTIN F."/>
            <person name="Sosa J E."/>
            <person name="Modenutti C."/>
        </authorList>
    </citation>
    <scope>NUCLEOTIDE SEQUENCE [LARGE SCALE GENOMIC DNA]</scope>
</reference>
<evidence type="ECO:0000256" key="10">
    <source>
        <dbReference type="ARBA" id="ARBA00023316"/>
    </source>
</evidence>
<evidence type="ECO:0000313" key="15">
    <source>
        <dbReference type="EMBL" id="CAK9147123.1"/>
    </source>
</evidence>
<evidence type="ECO:0000256" key="9">
    <source>
        <dbReference type="ARBA" id="ARBA00023295"/>
    </source>
</evidence>
<keyword evidence="5" id="KW-0964">Secreted</keyword>
<comment type="catalytic activity">
    <reaction evidence="11">
        <text>(1,4-alpha-D-galacturonosyl)n+m + H2O = (1,4-alpha-D-galacturonosyl)n + (1,4-alpha-D-galacturonosyl)m.</text>
        <dbReference type="EC" id="3.2.1.15"/>
    </reaction>
</comment>
<keyword evidence="16" id="KW-1185">Reference proteome</keyword>